<evidence type="ECO:0000256" key="2">
    <source>
        <dbReference type="ARBA" id="ARBA00009370"/>
    </source>
</evidence>
<dbReference type="PRINTS" id="PR00727">
    <property type="entry name" value="LEADERPTASE"/>
</dbReference>
<dbReference type="InterPro" id="IPR000223">
    <property type="entry name" value="Pept_S26A_signal_pept_1"/>
</dbReference>
<dbReference type="SUPFAM" id="SSF51306">
    <property type="entry name" value="LexA/Signal peptidase"/>
    <property type="match status" value="1"/>
</dbReference>
<comment type="catalytic activity">
    <reaction evidence="3">
        <text>Cleavage of hydrophobic, N-terminal signal or leader sequences from secreted and periplasmic proteins.</text>
        <dbReference type="EC" id="3.4.21.89"/>
    </reaction>
</comment>
<evidence type="ECO:0000256" key="1">
    <source>
        <dbReference type="ARBA" id="ARBA00004401"/>
    </source>
</evidence>
<dbReference type="InterPro" id="IPR036286">
    <property type="entry name" value="LexA/Signal_pep-like_sf"/>
</dbReference>
<accession>A0A6N7X3U2</accession>
<dbReference type="GO" id="GO:0005886">
    <property type="term" value="C:plasma membrane"/>
    <property type="evidence" value="ECO:0007669"/>
    <property type="project" value="UniProtKB-SubCell"/>
</dbReference>
<dbReference type="NCBIfam" id="TIGR02227">
    <property type="entry name" value="sigpep_I_bact"/>
    <property type="match status" value="1"/>
</dbReference>
<dbReference type="RefSeq" id="WP_154553868.1">
    <property type="nucleotide sequence ID" value="NZ_VUNA01000004.1"/>
</dbReference>
<evidence type="ECO:0000259" key="4">
    <source>
        <dbReference type="Pfam" id="PF10502"/>
    </source>
</evidence>
<dbReference type="GO" id="GO:0006465">
    <property type="term" value="P:signal peptide processing"/>
    <property type="evidence" value="ECO:0007669"/>
    <property type="project" value="InterPro"/>
</dbReference>
<evidence type="ECO:0000313" key="5">
    <source>
        <dbReference type="EMBL" id="MST70307.1"/>
    </source>
</evidence>
<dbReference type="EC" id="3.4.21.89" evidence="3"/>
<comment type="similarity">
    <text evidence="2 3">Belongs to the peptidase S26 family.</text>
</comment>
<keyword evidence="6" id="KW-1185">Reference proteome</keyword>
<keyword evidence="3" id="KW-0812">Transmembrane</keyword>
<dbReference type="Proteomes" id="UP000469424">
    <property type="component" value="Unassembled WGS sequence"/>
</dbReference>
<keyword evidence="3 5" id="KW-0378">Hydrolase</keyword>
<dbReference type="PANTHER" id="PTHR43390">
    <property type="entry name" value="SIGNAL PEPTIDASE I"/>
    <property type="match status" value="1"/>
</dbReference>
<feature type="domain" description="Peptidase S26" evidence="4">
    <location>
        <begin position="24"/>
        <end position="168"/>
    </location>
</feature>
<sequence length="173" mass="19459">MTEEIAEKKRIVKSIRKGILIRAGTFALTLWIVFTFVFGIRIADRNDMAPAIREGDLVVYYRCGDFVNRDSVVYEADGNVYLGRIAGCQGAVIGKTEDHRLTIDGRIQPVQPGLGIYSETPAGDLKAEVTVEPGRFFILGDCREESADSRCFGTIEKDQIRGKVFLLWRRRNI</sequence>
<organism evidence="5 6">
    <name type="scientific">Mogibacterium kristiansenii</name>
    <dbReference type="NCBI Taxonomy" id="2606708"/>
    <lineage>
        <taxon>Bacteria</taxon>
        <taxon>Bacillati</taxon>
        <taxon>Bacillota</taxon>
        <taxon>Clostridia</taxon>
        <taxon>Peptostreptococcales</taxon>
        <taxon>Anaerovoracaceae</taxon>
        <taxon>Mogibacterium</taxon>
    </lineage>
</organism>
<evidence type="ECO:0000313" key="6">
    <source>
        <dbReference type="Proteomes" id="UP000469424"/>
    </source>
</evidence>
<proteinExistence type="inferred from homology"/>
<dbReference type="AlphaFoldDB" id="A0A6N7X3U2"/>
<gene>
    <name evidence="5" type="primary">lepB</name>
    <name evidence="5" type="ORF">FYJ65_02960</name>
</gene>
<protein>
    <recommendedName>
        <fullName evidence="3">Signal peptidase I</fullName>
        <ecNumber evidence="3">3.4.21.89</ecNumber>
    </recommendedName>
</protein>
<dbReference type="PANTHER" id="PTHR43390:SF1">
    <property type="entry name" value="CHLOROPLAST PROCESSING PEPTIDASE"/>
    <property type="match status" value="1"/>
</dbReference>
<name>A0A6N7X3U2_9FIRM</name>
<dbReference type="Gene3D" id="2.10.109.10">
    <property type="entry name" value="Umud Fragment, subunit A"/>
    <property type="match status" value="1"/>
</dbReference>
<dbReference type="InterPro" id="IPR019533">
    <property type="entry name" value="Peptidase_S26"/>
</dbReference>
<keyword evidence="3" id="KW-0645">Protease</keyword>
<feature type="transmembrane region" description="Helical" evidence="3">
    <location>
        <begin position="20"/>
        <end position="40"/>
    </location>
</feature>
<dbReference type="GO" id="GO:0004252">
    <property type="term" value="F:serine-type endopeptidase activity"/>
    <property type="evidence" value="ECO:0007669"/>
    <property type="project" value="InterPro"/>
</dbReference>
<comment type="caution">
    <text evidence="5">The sequence shown here is derived from an EMBL/GenBank/DDBJ whole genome shotgun (WGS) entry which is preliminary data.</text>
</comment>
<keyword evidence="3" id="KW-0472">Membrane</keyword>
<keyword evidence="3" id="KW-1133">Transmembrane helix</keyword>
<dbReference type="GO" id="GO:0009003">
    <property type="term" value="F:signal peptidase activity"/>
    <property type="evidence" value="ECO:0007669"/>
    <property type="project" value="UniProtKB-EC"/>
</dbReference>
<evidence type="ECO:0000256" key="3">
    <source>
        <dbReference type="RuleBase" id="RU362042"/>
    </source>
</evidence>
<reference evidence="5 6" key="1">
    <citation type="submission" date="2019-08" db="EMBL/GenBank/DDBJ databases">
        <title>In-depth cultivation of the pig gut microbiome towards novel bacterial diversity and tailored functional studies.</title>
        <authorList>
            <person name="Wylensek D."/>
            <person name="Hitch T.C.A."/>
            <person name="Clavel T."/>
        </authorList>
    </citation>
    <scope>NUCLEOTIDE SEQUENCE [LARGE SCALE GENOMIC DNA]</scope>
    <source>
        <strain evidence="5 6">WCA-MUC-591-APC-4B</strain>
    </source>
</reference>
<comment type="subcellular location">
    <subcellularLocation>
        <location evidence="1">Cell membrane</location>
        <topology evidence="1">Single-pass type II membrane protein</topology>
    </subcellularLocation>
    <subcellularLocation>
        <location evidence="3">Membrane</location>
        <topology evidence="3">Single-pass type II membrane protein</topology>
    </subcellularLocation>
</comment>
<dbReference type="Pfam" id="PF10502">
    <property type="entry name" value="Peptidase_S26"/>
    <property type="match status" value="1"/>
</dbReference>
<dbReference type="CDD" id="cd06530">
    <property type="entry name" value="S26_SPase_I"/>
    <property type="match status" value="1"/>
</dbReference>
<dbReference type="EMBL" id="VUNA01000004">
    <property type="protein sequence ID" value="MST70307.1"/>
    <property type="molecule type" value="Genomic_DNA"/>
</dbReference>